<accession>A0A6A5KPM8</accession>
<gene>
    <name evidence="2" type="ORF">BDW02DRAFT_121715</name>
</gene>
<feature type="region of interest" description="Disordered" evidence="1">
    <location>
        <begin position="66"/>
        <end position="97"/>
    </location>
</feature>
<reference evidence="2" key="1">
    <citation type="submission" date="2020-01" db="EMBL/GenBank/DDBJ databases">
        <authorList>
            <consortium name="DOE Joint Genome Institute"/>
            <person name="Haridas S."/>
            <person name="Albert R."/>
            <person name="Binder M."/>
            <person name="Bloem J."/>
            <person name="Labutti K."/>
            <person name="Salamov A."/>
            <person name="Andreopoulos B."/>
            <person name="Baker S.E."/>
            <person name="Barry K."/>
            <person name="Bills G."/>
            <person name="Bluhm B.H."/>
            <person name="Cannon C."/>
            <person name="Castanera R."/>
            <person name="Culley D.E."/>
            <person name="Daum C."/>
            <person name="Ezra D."/>
            <person name="Gonzalez J.B."/>
            <person name="Henrissat B."/>
            <person name="Kuo A."/>
            <person name="Liang C."/>
            <person name="Lipzen A."/>
            <person name="Lutzoni F."/>
            <person name="Magnuson J."/>
            <person name="Mondo S."/>
            <person name="Nolan M."/>
            <person name="Ohm R."/>
            <person name="Pangilinan J."/>
            <person name="Park H.-J."/>
            <person name="Ramirez L."/>
            <person name="Alfaro M."/>
            <person name="Sun H."/>
            <person name="Tritt A."/>
            <person name="Yoshinaga Y."/>
            <person name="Zwiers L.-H."/>
            <person name="Turgeon B.G."/>
            <person name="Goodwin S.B."/>
            <person name="Spatafora J.W."/>
            <person name="Crous P.W."/>
            <person name="Grigoriev I.V."/>
        </authorList>
    </citation>
    <scope>NUCLEOTIDE SEQUENCE</scope>
    <source>
        <strain evidence="2">P77</strain>
    </source>
</reference>
<keyword evidence="3" id="KW-1185">Reference proteome</keyword>
<evidence type="ECO:0000313" key="2">
    <source>
        <dbReference type="EMBL" id="KAF1837619.1"/>
    </source>
</evidence>
<evidence type="ECO:0000313" key="3">
    <source>
        <dbReference type="Proteomes" id="UP000800040"/>
    </source>
</evidence>
<dbReference type="Proteomes" id="UP000800040">
    <property type="component" value="Unassembled WGS sequence"/>
</dbReference>
<protein>
    <submittedName>
        <fullName evidence="2">Uncharacterized protein</fullName>
    </submittedName>
</protein>
<name>A0A6A5KPM8_9PLEO</name>
<sequence length="109" mass="11873">MPKTRPPENFSSYEERVTRLLPECQLQTALQAEALRRLISHDPSLAVNILTCQATSPSSARICMYPKTTTSKSLPNTSTTPTRTAKSRSSLSLGHSGAINRTSVIGRSL</sequence>
<organism evidence="2 3">
    <name type="scientific">Decorospora gaudefroyi</name>
    <dbReference type="NCBI Taxonomy" id="184978"/>
    <lineage>
        <taxon>Eukaryota</taxon>
        <taxon>Fungi</taxon>
        <taxon>Dikarya</taxon>
        <taxon>Ascomycota</taxon>
        <taxon>Pezizomycotina</taxon>
        <taxon>Dothideomycetes</taxon>
        <taxon>Pleosporomycetidae</taxon>
        <taxon>Pleosporales</taxon>
        <taxon>Pleosporineae</taxon>
        <taxon>Pleosporaceae</taxon>
        <taxon>Decorospora</taxon>
    </lineage>
</organism>
<dbReference type="AlphaFoldDB" id="A0A6A5KPM8"/>
<dbReference type="EMBL" id="ML975260">
    <property type="protein sequence ID" value="KAF1837619.1"/>
    <property type="molecule type" value="Genomic_DNA"/>
</dbReference>
<evidence type="ECO:0000256" key="1">
    <source>
        <dbReference type="SAM" id="MobiDB-lite"/>
    </source>
</evidence>
<proteinExistence type="predicted"/>
<feature type="compositionally biased region" description="Polar residues" evidence="1">
    <location>
        <begin position="67"/>
        <end position="97"/>
    </location>
</feature>